<evidence type="ECO:0000259" key="12">
    <source>
        <dbReference type="Pfam" id="PF22725"/>
    </source>
</evidence>
<name>A0A7M7NZI8_STRPU</name>
<dbReference type="Pfam" id="PF22725">
    <property type="entry name" value="GFO_IDH_MocA_C3"/>
    <property type="match status" value="1"/>
</dbReference>
<comment type="similarity">
    <text evidence="1">Belongs to the Gfo/Idh/MocA family.</text>
</comment>
<comment type="catalytic activity">
    <reaction evidence="9">
        <text>(1R,2R)-1,2-dihydrobenzene-1,2-diol + NADP(+) = catechol + NADPH + H(+)</text>
        <dbReference type="Rhea" id="RHEA:16729"/>
        <dbReference type="ChEBI" id="CHEBI:10702"/>
        <dbReference type="ChEBI" id="CHEBI:15378"/>
        <dbReference type="ChEBI" id="CHEBI:18135"/>
        <dbReference type="ChEBI" id="CHEBI:57783"/>
        <dbReference type="ChEBI" id="CHEBI:58349"/>
        <dbReference type="EC" id="1.3.1.20"/>
    </reaction>
</comment>
<evidence type="ECO:0000256" key="3">
    <source>
        <dbReference type="ARBA" id="ARBA00038853"/>
    </source>
</evidence>
<dbReference type="InterPro" id="IPR050984">
    <property type="entry name" value="Gfo/Idh/MocA_domain"/>
</dbReference>
<dbReference type="OrthoDB" id="2129491at2759"/>
<dbReference type="GO" id="GO:0047115">
    <property type="term" value="F:trans-1,2-dihydrobenzene-1,2-diol dehydrogenase activity"/>
    <property type="evidence" value="ECO:0007669"/>
    <property type="project" value="UniProtKB-EC"/>
</dbReference>
<dbReference type="AlphaFoldDB" id="A0A7M7NZI8"/>
<dbReference type="Gene3D" id="3.30.360.10">
    <property type="entry name" value="Dihydrodipicolinate Reductase, domain 2"/>
    <property type="match status" value="1"/>
</dbReference>
<evidence type="ECO:0000256" key="5">
    <source>
        <dbReference type="ARBA" id="ARBA00040603"/>
    </source>
</evidence>
<comment type="catalytic activity">
    <reaction evidence="10">
        <text>D-xylose + NADP(+) = D-xylono-1,5-lactone + NADPH + H(+)</text>
        <dbReference type="Rhea" id="RHEA:22000"/>
        <dbReference type="ChEBI" id="CHEBI:15378"/>
        <dbReference type="ChEBI" id="CHEBI:15867"/>
        <dbReference type="ChEBI" id="CHEBI:53455"/>
        <dbReference type="ChEBI" id="CHEBI:57783"/>
        <dbReference type="ChEBI" id="CHEBI:58349"/>
        <dbReference type="EC" id="1.1.1.179"/>
    </reaction>
</comment>
<dbReference type="EnsemblMetazoa" id="XM_030988088">
    <property type="protein sequence ID" value="XP_030843948"/>
    <property type="gene ID" value="LOC581125"/>
</dbReference>
<dbReference type="EC" id="1.1.1.179" evidence="4"/>
<dbReference type="Gene3D" id="3.40.50.720">
    <property type="entry name" value="NAD(P)-binding Rossmann-like Domain"/>
    <property type="match status" value="1"/>
</dbReference>
<sequence>MTSPLRWGICSAGIISADFVSSLQGHSDNHLVVAIAARSLERAQKFATKFKIPTAYGSYEELARDPNVDVVYIGAINTEHVRLSKLFLNHKKNVLCEKPLALTLREARDVLKTAEQNDVFSWKPMASPLELRDTADPGIWTRFFPVSAKIRELVSSGQLGDVKSVFVNFGLDLNNVERLFKRELGGGALYDVGIYPIQIATMVFGRAPSSTNTHGFLNADGMK</sequence>
<evidence type="ECO:0000313" key="13">
    <source>
        <dbReference type="EnsemblMetazoa" id="XP_030843948"/>
    </source>
</evidence>
<dbReference type="InParanoid" id="A0A7M7NZI8"/>
<evidence type="ECO:0000256" key="1">
    <source>
        <dbReference type="ARBA" id="ARBA00010928"/>
    </source>
</evidence>
<feature type="domain" description="Gfo/Idh/MocA-like oxidoreductase N-terminal" evidence="11">
    <location>
        <begin position="5"/>
        <end position="119"/>
    </location>
</feature>
<protein>
    <recommendedName>
        <fullName evidence="5">Trans-1,2-dihydrobenzene-1,2-diol dehydrogenase</fullName>
        <ecNumber evidence="4">1.1.1.179</ecNumber>
        <ecNumber evidence="3">1.3.1.20</ecNumber>
    </recommendedName>
    <alternativeName>
        <fullName evidence="8">D-xylose 1-dehydrogenase</fullName>
    </alternativeName>
    <alternativeName>
        <fullName evidence="7">D-xylose-NADP dehydrogenase</fullName>
    </alternativeName>
    <alternativeName>
        <fullName evidence="6">Dimeric dihydrodiol dehydrogenase</fullName>
    </alternativeName>
</protein>
<evidence type="ECO:0000256" key="7">
    <source>
        <dbReference type="ARBA" id="ARBA00042988"/>
    </source>
</evidence>
<proteinExistence type="inferred from homology"/>
<dbReference type="GeneID" id="581125"/>
<dbReference type="Proteomes" id="UP000007110">
    <property type="component" value="Unassembled WGS sequence"/>
</dbReference>
<dbReference type="RefSeq" id="XP_030843948.1">
    <property type="nucleotide sequence ID" value="XM_030988088.1"/>
</dbReference>
<evidence type="ECO:0000256" key="10">
    <source>
        <dbReference type="ARBA" id="ARBA00049233"/>
    </source>
</evidence>
<evidence type="ECO:0000256" key="4">
    <source>
        <dbReference type="ARBA" id="ARBA00038984"/>
    </source>
</evidence>
<dbReference type="FunCoup" id="A0A7M7NZI8">
    <property type="interactions" value="690"/>
</dbReference>
<dbReference type="InterPro" id="IPR055170">
    <property type="entry name" value="GFO_IDH_MocA-like_dom"/>
</dbReference>
<dbReference type="GO" id="GO:0000166">
    <property type="term" value="F:nucleotide binding"/>
    <property type="evidence" value="ECO:0007669"/>
    <property type="project" value="InterPro"/>
</dbReference>
<dbReference type="KEGG" id="spu:581125"/>
<evidence type="ECO:0000256" key="2">
    <source>
        <dbReference type="ARBA" id="ARBA00023002"/>
    </source>
</evidence>
<evidence type="ECO:0000313" key="14">
    <source>
        <dbReference type="Proteomes" id="UP000007110"/>
    </source>
</evidence>
<dbReference type="PANTHER" id="PTHR22604">
    <property type="entry name" value="OXIDOREDUCTASES"/>
    <property type="match status" value="1"/>
</dbReference>
<dbReference type="SUPFAM" id="SSF51735">
    <property type="entry name" value="NAD(P)-binding Rossmann-fold domains"/>
    <property type="match status" value="1"/>
</dbReference>
<dbReference type="InterPro" id="IPR000683">
    <property type="entry name" value="Gfo/Idh/MocA-like_OxRdtase_N"/>
</dbReference>
<dbReference type="InterPro" id="IPR036291">
    <property type="entry name" value="NAD(P)-bd_dom_sf"/>
</dbReference>
<evidence type="ECO:0000259" key="11">
    <source>
        <dbReference type="Pfam" id="PF01408"/>
    </source>
</evidence>
<reference evidence="14" key="1">
    <citation type="submission" date="2015-02" db="EMBL/GenBank/DDBJ databases">
        <title>Genome sequencing for Strongylocentrotus purpuratus.</title>
        <authorList>
            <person name="Murali S."/>
            <person name="Liu Y."/>
            <person name="Vee V."/>
            <person name="English A."/>
            <person name="Wang M."/>
            <person name="Skinner E."/>
            <person name="Han Y."/>
            <person name="Muzny D.M."/>
            <person name="Worley K.C."/>
            <person name="Gibbs R.A."/>
        </authorList>
    </citation>
    <scope>NUCLEOTIDE SEQUENCE</scope>
</reference>
<evidence type="ECO:0000256" key="9">
    <source>
        <dbReference type="ARBA" id="ARBA00047423"/>
    </source>
</evidence>
<evidence type="ECO:0000256" key="6">
    <source>
        <dbReference type="ARBA" id="ARBA00042926"/>
    </source>
</evidence>
<evidence type="ECO:0000256" key="8">
    <source>
        <dbReference type="ARBA" id="ARBA00043025"/>
    </source>
</evidence>
<dbReference type="EC" id="1.3.1.20" evidence="3"/>
<dbReference type="PANTHER" id="PTHR22604:SF105">
    <property type="entry name" value="TRANS-1,2-DIHYDROBENZENE-1,2-DIOL DEHYDROGENASE"/>
    <property type="match status" value="1"/>
</dbReference>
<organism evidence="13 14">
    <name type="scientific">Strongylocentrotus purpuratus</name>
    <name type="common">Purple sea urchin</name>
    <dbReference type="NCBI Taxonomy" id="7668"/>
    <lineage>
        <taxon>Eukaryota</taxon>
        <taxon>Metazoa</taxon>
        <taxon>Echinodermata</taxon>
        <taxon>Eleutherozoa</taxon>
        <taxon>Echinozoa</taxon>
        <taxon>Echinoidea</taxon>
        <taxon>Euechinoidea</taxon>
        <taxon>Echinacea</taxon>
        <taxon>Camarodonta</taxon>
        <taxon>Echinidea</taxon>
        <taxon>Strongylocentrotidae</taxon>
        <taxon>Strongylocentrotus</taxon>
    </lineage>
</organism>
<feature type="domain" description="GFO/IDH/MocA-like oxidoreductase" evidence="12">
    <location>
        <begin position="148"/>
        <end position="212"/>
    </location>
</feature>
<dbReference type="GO" id="GO:0047837">
    <property type="term" value="F:D-xylose 1-dehydrogenase (NADP+) activity"/>
    <property type="evidence" value="ECO:0007669"/>
    <property type="project" value="UniProtKB-EC"/>
</dbReference>
<keyword evidence="2" id="KW-0560">Oxidoreductase</keyword>
<dbReference type="SUPFAM" id="SSF55347">
    <property type="entry name" value="Glyceraldehyde-3-phosphate dehydrogenase-like, C-terminal domain"/>
    <property type="match status" value="1"/>
</dbReference>
<dbReference type="Pfam" id="PF01408">
    <property type="entry name" value="GFO_IDH_MocA"/>
    <property type="match status" value="1"/>
</dbReference>
<reference evidence="13" key="2">
    <citation type="submission" date="2021-01" db="UniProtKB">
        <authorList>
            <consortium name="EnsemblMetazoa"/>
        </authorList>
    </citation>
    <scope>IDENTIFICATION</scope>
</reference>
<keyword evidence="14" id="KW-1185">Reference proteome</keyword>
<accession>A0A7M7NZI8</accession>
<dbReference type="OMA" id="WAGRISH"/>